<evidence type="ECO:0000313" key="1">
    <source>
        <dbReference type="EMBL" id="ADQ81115.1"/>
    </source>
</evidence>
<reference evidence="1 2" key="2">
    <citation type="journal article" date="2011" name="Stand. Genomic Sci.">
        <title>Complete genome sequence of Paludibacter propionicigenes type strain (WB4).</title>
        <authorList>
            <person name="Gronow S."/>
            <person name="Munk C."/>
            <person name="Lapidus A."/>
            <person name="Nolan M."/>
            <person name="Lucas S."/>
            <person name="Hammon N."/>
            <person name="Deshpande S."/>
            <person name="Cheng J.F."/>
            <person name="Tapia R."/>
            <person name="Han C."/>
            <person name="Goodwin L."/>
            <person name="Pitluck S."/>
            <person name="Liolios K."/>
            <person name="Ivanova N."/>
            <person name="Mavromatis K."/>
            <person name="Mikhailova N."/>
            <person name="Pati A."/>
            <person name="Chen A."/>
            <person name="Palaniappan K."/>
            <person name="Land M."/>
            <person name="Hauser L."/>
            <person name="Chang Y.J."/>
            <person name="Jeffries C.D."/>
            <person name="Brambilla E."/>
            <person name="Rohde M."/>
            <person name="Goker M."/>
            <person name="Detter J.C."/>
            <person name="Woyke T."/>
            <person name="Bristow J."/>
            <person name="Eisen J.A."/>
            <person name="Markowitz V."/>
            <person name="Hugenholtz P."/>
            <person name="Kyrpides N.C."/>
            <person name="Klenk H.P."/>
        </authorList>
    </citation>
    <scope>NUCLEOTIDE SEQUENCE [LARGE SCALE GENOMIC DNA]</scope>
    <source>
        <strain evidence="2">DSM 17365 / JCM 13257 / WB4</strain>
    </source>
</reference>
<dbReference type="InterPro" id="IPR050484">
    <property type="entry name" value="Transf_Hexapept/Carb_Anhydrase"/>
</dbReference>
<dbReference type="eggNOG" id="COG0663">
    <property type="taxonomic scope" value="Bacteria"/>
</dbReference>
<dbReference type="SUPFAM" id="SSF51161">
    <property type="entry name" value="Trimeric LpxA-like enzymes"/>
    <property type="match status" value="1"/>
</dbReference>
<keyword evidence="1" id="KW-0808">Transferase</keyword>
<dbReference type="Pfam" id="PF00132">
    <property type="entry name" value="Hexapep"/>
    <property type="match status" value="1"/>
</dbReference>
<keyword evidence="2" id="KW-1185">Reference proteome</keyword>
<dbReference type="EMBL" id="CP002345">
    <property type="protein sequence ID" value="ADQ81115.1"/>
    <property type="molecule type" value="Genomic_DNA"/>
</dbReference>
<dbReference type="PANTHER" id="PTHR13061">
    <property type="entry name" value="DYNACTIN SUBUNIT P25"/>
    <property type="match status" value="1"/>
</dbReference>
<dbReference type="OrthoDB" id="9803036at2"/>
<gene>
    <name evidence="1" type="ordered locus">Palpr_2986</name>
</gene>
<dbReference type="InterPro" id="IPR047324">
    <property type="entry name" value="LbH_gamma_CA-like"/>
</dbReference>
<dbReference type="RefSeq" id="WP_013446484.1">
    <property type="nucleotide sequence ID" value="NC_014734.1"/>
</dbReference>
<dbReference type="KEGG" id="ppn:Palpr_2986"/>
<reference key="1">
    <citation type="submission" date="2010-11" db="EMBL/GenBank/DDBJ databases">
        <title>The complete genome of Paludibacter propionicigenes DSM 17365.</title>
        <authorList>
            <consortium name="US DOE Joint Genome Institute (JGI-PGF)"/>
            <person name="Lucas S."/>
            <person name="Copeland A."/>
            <person name="Lapidus A."/>
            <person name="Bruce D."/>
            <person name="Goodwin L."/>
            <person name="Pitluck S."/>
            <person name="Kyrpides N."/>
            <person name="Mavromatis K."/>
            <person name="Ivanova N."/>
            <person name="Munk A.C."/>
            <person name="Brettin T."/>
            <person name="Detter J.C."/>
            <person name="Han C."/>
            <person name="Tapia R."/>
            <person name="Land M."/>
            <person name="Hauser L."/>
            <person name="Markowitz V."/>
            <person name="Cheng J.-F."/>
            <person name="Hugenholtz P."/>
            <person name="Woyke T."/>
            <person name="Wu D."/>
            <person name="Gronow S."/>
            <person name="Wellnitz S."/>
            <person name="Brambilla E."/>
            <person name="Klenk H.-P."/>
            <person name="Eisen J.A."/>
        </authorList>
    </citation>
    <scope>NUCLEOTIDE SEQUENCE</scope>
    <source>
        <strain>WB4</strain>
    </source>
</reference>
<dbReference type="AlphaFoldDB" id="E4T0Q1"/>
<accession>E4T0Q1</accession>
<dbReference type="Gene3D" id="2.160.10.10">
    <property type="entry name" value="Hexapeptide repeat proteins"/>
    <property type="match status" value="1"/>
</dbReference>
<dbReference type="PANTHER" id="PTHR13061:SF29">
    <property type="entry name" value="GAMMA CARBONIC ANHYDRASE-LIKE 1, MITOCHONDRIAL-RELATED"/>
    <property type="match status" value="1"/>
</dbReference>
<dbReference type="Proteomes" id="UP000008718">
    <property type="component" value="Chromosome"/>
</dbReference>
<name>E4T0Q1_PALPW</name>
<dbReference type="InterPro" id="IPR001451">
    <property type="entry name" value="Hexapep"/>
</dbReference>
<dbReference type="HOGENOM" id="CLU_064827_7_1_10"/>
<dbReference type="InterPro" id="IPR011004">
    <property type="entry name" value="Trimer_LpxA-like_sf"/>
</dbReference>
<evidence type="ECO:0000313" key="2">
    <source>
        <dbReference type="Proteomes" id="UP000008718"/>
    </source>
</evidence>
<protein>
    <submittedName>
        <fullName evidence="1">Putative acetyltransferase</fullName>
    </submittedName>
</protein>
<dbReference type="STRING" id="694427.Palpr_2986"/>
<dbReference type="GO" id="GO:0016740">
    <property type="term" value="F:transferase activity"/>
    <property type="evidence" value="ECO:0007669"/>
    <property type="project" value="UniProtKB-KW"/>
</dbReference>
<dbReference type="CDD" id="cd04645">
    <property type="entry name" value="LbH_gamma_CA_like"/>
    <property type="match status" value="1"/>
</dbReference>
<organism evidence="1 2">
    <name type="scientific">Paludibacter propionicigenes (strain DSM 17365 / JCM 13257 / WB4)</name>
    <dbReference type="NCBI Taxonomy" id="694427"/>
    <lineage>
        <taxon>Bacteria</taxon>
        <taxon>Pseudomonadati</taxon>
        <taxon>Bacteroidota</taxon>
        <taxon>Bacteroidia</taxon>
        <taxon>Bacteroidales</taxon>
        <taxon>Paludibacteraceae</taxon>
        <taxon>Paludibacter</taxon>
    </lineage>
</organism>
<proteinExistence type="predicted"/>
<sequence length="174" mass="18812">MALIKSVRGFDPQIGKDCFLAENATVVGDVIMGDGCSVWFNAVLRGDVNSIRIGNHVNIQDGSVLHTLYEKSTVEIGDYVSIGHNVTVHGAKIDNYALIGMGAILLDYAEVGEGAIVAAGALVLSNTKIPPYTLWAGVPAKFVKNVEPAQTNEMNRKIAHNYAMYAGWFKEEEK</sequence>